<comment type="caution">
    <text evidence="8">The sequence shown here is derived from an EMBL/GenBank/DDBJ whole genome shotgun (WGS) entry which is preliminary data.</text>
</comment>
<evidence type="ECO:0000313" key="8">
    <source>
        <dbReference type="EMBL" id="KGD79473.1"/>
    </source>
</evidence>
<dbReference type="InterPro" id="IPR037185">
    <property type="entry name" value="EmrE-like"/>
</dbReference>
<feature type="transmembrane region" description="Helical" evidence="6">
    <location>
        <begin position="271"/>
        <end position="290"/>
    </location>
</feature>
<feature type="transmembrane region" description="Helical" evidence="6">
    <location>
        <begin position="7"/>
        <end position="27"/>
    </location>
</feature>
<accession>A0A095UYU3</accession>
<dbReference type="SUPFAM" id="SSF103481">
    <property type="entry name" value="Multidrug resistance efflux transporter EmrE"/>
    <property type="match status" value="2"/>
</dbReference>
<dbReference type="RefSeq" id="WP_038016418.1">
    <property type="nucleotide sequence ID" value="NZ_JPKR02000005.1"/>
</dbReference>
<dbReference type="PANTHER" id="PTHR32322:SF9">
    <property type="entry name" value="AMINO-ACID METABOLITE EFFLUX PUMP-RELATED"/>
    <property type="match status" value="1"/>
</dbReference>
<evidence type="ECO:0000256" key="5">
    <source>
        <dbReference type="ARBA" id="ARBA00023136"/>
    </source>
</evidence>
<evidence type="ECO:0000256" key="6">
    <source>
        <dbReference type="SAM" id="Phobius"/>
    </source>
</evidence>
<protein>
    <submittedName>
        <fullName evidence="8">Acetylserine transporter</fullName>
    </submittedName>
</protein>
<feature type="transmembrane region" description="Helical" evidence="6">
    <location>
        <begin position="210"/>
        <end position="234"/>
    </location>
</feature>
<feature type="transmembrane region" description="Helical" evidence="6">
    <location>
        <begin position="176"/>
        <end position="198"/>
    </location>
</feature>
<evidence type="ECO:0000313" key="9">
    <source>
        <dbReference type="Proteomes" id="UP000029577"/>
    </source>
</evidence>
<evidence type="ECO:0000256" key="1">
    <source>
        <dbReference type="ARBA" id="ARBA00004651"/>
    </source>
</evidence>
<evidence type="ECO:0000259" key="7">
    <source>
        <dbReference type="Pfam" id="PF00892"/>
    </source>
</evidence>
<keyword evidence="2" id="KW-1003">Cell membrane</keyword>
<proteinExistence type="predicted"/>
<dbReference type="GO" id="GO:0016020">
    <property type="term" value="C:membrane"/>
    <property type="evidence" value="ECO:0007669"/>
    <property type="project" value="UniProtKB-SubCell"/>
</dbReference>
<dbReference type="Proteomes" id="UP000029577">
    <property type="component" value="Unassembled WGS sequence"/>
</dbReference>
<feature type="transmembrane region" description="Helical" evidence="6">
    <location>
        <begin position="33"/>
        <end position="51"/>
    </location>
</feature>
<dbReference type="STRING" id="642227.HA49_02510"/>
<dbReference type="eggNOG" id="COG0697">
    <property type="taxonomic scope" value="Bacteria"/>
</dbReference>
<dbReference type="AlphaFoldDB" id="A0A095UYU3"/>
<dbReference type="InterPro" id="IPR000620">
    <property type="entry name" value="EamA_dom"/>
</dbReference>
<gene>
    <name evidence="8" type="ORF">HA49_02510</name>
</gene>
<keyword evidence="5 6" id="KW-0472">Membrane</keyword>
<dbReference type="InterPro" id="IPR050638">
    <property type="entry name" value="AA-Vitamin_Transporters"/>
</dbReference>
<evidence type="ECO:0000256" key="3">
    <source>
        <dbReference type="ARBA" id="ARBA00022692"/>
    </source>
</evidence>
<feature type="transmembrane region" description="Helical" evidence="6">
    <location>
        <begin position="143"/>
        <end position="164"/>
    </location>
</feature>
<feature type="transmembrane region" description="Helical" evidence="6">
    <location>
        <begin position="86"/>
        <end position="107"/>
    </location>
</feature>
<comment type="subcellular location">
    <subcellularLocation>
        <location evidence="1">Cell membrane</location>
        <topology evidence="1">Multi-pass membrane protein</topology>
    </subcellularLocation>
</comment>
<organism evidence="8 9">
    <name type="scientific">Tatumella morbirosei</name>
    <dbReference type="NCBI Taxonomy" id="642227"/>
    <lineage>
        <taxon>Bacteria</taxon>
        <taxon>Pseudomonadati</taxon>
        <taxon>Pseudomonadota</taxon>
        <taxon>Gammaproteobacteria</taxon>
        <taxon>Enterobacterales</taxon>
        <taxon>Erwiniaceae</taxon>
        <taxon>Tatumella</taxon>
    </lineage>
</organism>
<feature type="transmembrane region" description="Helical" evidence="6">
    <location>
        <begin position="60"/>
        <end position="80"/>
    </location>
</feature>
<dbReference type="PANTHER" id="PTHR32322">
    <property type="entry name" value="INNER MEMBRANE TRANSPORTER"/>
    <property type="match status" value="1"/>
</dbReference>
<feature type="transmembrane region" description="Helical" evidence="6">
    <location>
        <begin position="246"/>
        <end position="265"/>
    </location>
</feature>
<feature type="domain" description="EamA" evidence="7">
    <location>
        <begin position="146"/>
        <end position="287"/>
    </location>
</feature>
<evidence type="ECO:0000256" key="2">
    <source>
        <dbReference type="ARBA" id="ARBA00022475"/>
    </source>
</evidence>
<name>A0A095UYU3_9GAMM</name>
<keyword evidence="4 6" id="KW-1133">Transmembrane helix</keyword>
<feature type="domain" description="EamA" evidence="7">
    <location>
        <begin position="6"/>
        <end position="130"/>
    </location>
</feature>
<dbReference type="Pfam" id="PF00892">
    <property type="entry name" value="EamA"/>
    <property type="match status" value="2"/>
</dbReference>
<feature type="transmembrane region" description="Helical" evidence="6">
    <location>
        <begin position="114"/>
        <end position="131"/>
    </location>
</feature>
<evidence type="ECO:0000256" key="4">
    <source>
        <dbReference type="ARBA" id="ARBA00022989"/>
    </source>
</evidence>
<sequence length="305" mass="33071">MRFKDVLLALCVVIIWGINFVIIKVGLEGIPPFLLATLRFALVAFPACLFIPRPAVPFKWLLAYGLTISFGQFAFLFLSIKLGMPAGLASLILQAQVFFTLLFGAVFLKESLRWYNVVGLLISVLGMIFLAEHSLAGTTSHGMPLIALLLTLAAAFCWGLGNITNKVIMRHHPVPAMSLVVWSAFIPVLPFILCSWLFDGADAVKNSLVNFSSTGVFSVIYLSFLSTIVGYGLWGGLLGRYEASRVAPMALLVPVAGILSASVLLHETMSPAQMTGIVVIIAGLLVNTFAGRIRQRQRRTTAGSR</sequence>
<dbReference type="OrthoDB" id="7158585at2"/>
<reference evidence="8" key="1">
    <citation type="submission" date="2014-12" db="EMBL/GenBank/DDBJ databases">
        <title>The draft genome of the Tatumella morbirosei type strain, LMG23360T isolated from pineapple rot.</title>
        <authorList>
            <person name="Smits T.H."/>
            <person name="Palmer M."/>
            <person name="Venter S.N."/>
            <person name="Duffy B."/>
            <person name="Steenkamp E.T."/>
            <person name="Chan W.Y."/>
            <person name="Coutinho T.A."/>
            <person name="Coetzee M.P."/>
            <person name="De Maayer P."/>
        </authorList>
    </citation>
    <scope>NUCLEOTIDE SEQUENCE [LARGE SCALE GENOMIC DNA]</scope>
    <source>
        <strain evidence="8">LMG 23360</strain>
    </source>
</reference>
<dbReference type="Gene3D" id="1.10.3730.20">
    <property type="match status" value="1"/>
</dbReference>
<keyword evidence="9" id="KW-1185">Reference proteome</keyword>
<keyword evidence="3 6" id="KW-0812">Transmembrane</keyword>
<dbReference type="EMBL" id="JPKR02000005">
    <property type="protein sequence ID" value="KGD79473.1"/>
    <property type="molecule type" value="Genomic_DNA"/>
</dbReference>